<keyword evidence="1" id="KW-1133">Transmembrane helix</keyword>
<organism evidence="2">
    <name type="scientific">Opuntia streptacantha</name>
    <name type="common">Prickly pear cactus</name>
    <name type="synonym">Opuntia cardona</name>
    <dbReference type="NCBI Taxonomy" id="393608"/>
    <lineage>
        <taxon>Eukaryota</taxon>
        <taxon>Viridiplantae</taxon>
        <taxon>Streptophyta</taxon>
        <taxon>Embryophyta</taxon>
        <taxon>Tracheophyta</taxon>
        <taxon>Spermatophyta</taxon>
        <taxon>Magnoliopsida</taxon>
        <taxon>eudicotyledons</taxon>
        <taxon>Gunneridae</taxon>
        <taxon>Pentapetalae</taxon>
        <taxon>Caryophyllales</taxon>
        <taxon>Cactineae</taxon>
        <taxon>Cactaceae</taxon>
        <taxon>Opuntioideae</taxon>
        <taxon>Opuntia</taxon>
    </lineage>
</organism>
<evidence type="ECO:0000313" key="2">
    <source>
        <dbReference type="EMBL" id="MBA4625016.1"/>
    </source>
</evidence>
<feature type="transmembrane region" description="Helical" evidence="1">
    <location>
        <begin position="74"/>
        <end position="97"/>
    </location>
</feature>
<sequence length="104" mass="11720">MCRRLFGDSIHSVGSYGMSLYLEDGLSHLHPACASQGRKGGREKGWAARKTCSSGRFCSPLSLTAGYGQVTEHFFAFLLIFCFFWEVLIGFFLFFVLEKESYVL</sequence>
<dbReference type="EMBL" id="GISG01049878">
    <property type="protein sequence ID" value="MBA4625016.1"/>
    <property type="molecule type" value="Transcribed_RNA"/>
</dbReference>
<accession>A0A7C8YRK4</accession>
<protein>
    <submittedName>
        <fullName evidence="2">Uncharacterized protein</fullName>
    </submittedName>
</protein>
<evidence type="ECO:0000256" key="1">
    <source>
        <dbReference type="SAM" id="Phobius"/>
    </source>
</evidence>
<proteinExistence type="predicted"/>
<reference evidence="2" key="2">
    <citation type="submission" date="2020-07" db="EMBL/GenBank/DDBJ databases">
        <authorList>
            <person name="Vera ALvarez R."/>
            <person name="Arias-Moreno D.M."/>
            <person name="Jimenez-Jacinto V."/>
            <person name="Jimenez-Bremont J.F."/>
            <person name="Swaminathan K."/>
            <person name="Moose S.P."/>
            <person name="Guerrero-Gonzalez M.L."/>
            <person name="Marino-Ramirez L."/>
            <person name="Landsman D."/>
            <person name="Rodriguez-Kessler M."/>
            <person name="Delgado-Sanchez P."/>
        </authorList>
    </citation>
    <scope>NUCLEOTIDE SEQUENCE</scope>
    <source>
        <tissue evidence="2">Cladode</tissue>
    </source>
</reference>
<name>A0A7C8YRK4_OPUST</name>
<keyword evidence="1" id="KW-0812">Transmembrane</keyword>
<dbReference type="AlphaFoldDB" id="A0A7C8YRK4"/>
<keyword evidence="1" id="KW-0472">Membrane</keyword>
<reference evidence="2" key="1">
    <citation type="journal article" date="2013" name="J. Plant Res.">
        <title>Effect of fungi and light on seed germination of three Opuntia species from semiarid lands of central Mexico.</title>
        <authorList>
            <person name="Delgado-Sanchez P."/>
            <person name="Jimenez-Bremont J.F."/>
            <person name="Guerrero-Gonzalez Mde L."/>
            <person name="Flores J."/>
        </authorList>
    </citation>
    <scope>NUCLEOTIDE SEQUENCE</scope>
    <source>
        <tissue evidence="2">Cladode</tissue>
    </source>
</reference>